<keyword evidence="4" id="KW-0472">Membrane</keyword>
<dbReference type="Gene3D" id="3.30.300.30">
    <property type="match status" value="1"/>
</dbReference>
<dbReference type="SUPFAM" id="SSF56801">
    <property type="entry name" value="Acetyl-CoA synthetase-like"/>
    <property type="match status" value="1"/>
</dbReference>
<gene>
    <name evidence="10" type="ORF">B1812_09285</name>
</gene>
<dbReference type="EMBL" id="CP019948">
    <property type="protein sequence ID" value="ARN81243.1"/>
    <property type="molecule type" value="Genomic_DNA"/>
</dbReference>
<dbReference type="PROSITE" id="PS00455">
    <property type="entry name" value="AMP_BINDING"/>
    <property type="match status" value="1"/>
</dbReference>
<dbReference type="Gene3D" id="3.40.50.12780">
    <property type="entry name" value="N-terminal domain of ligase-like"/>
    <property type="match status" value="1"/>
</dbReference>
<dbReference type="GO" id="GO:0004467">
    <property type="term" value="F:long-chain fatty acid-CoA ligase activity"/>
    <property type="evidence" value="ECO:0007669"/>
    <property type="project" value="UniProtKB-EC"/>
</dbReference>
<dbReference type="GO" id="GO:0016020">
    <property type="term" value="C:membrane"/>
    <property type="evidence" value="ECO:0007669"/>
    <property type="project" value="UniProtKB-SubCell"/>
</dbReference>
<dbReference type="InterPro" id="IPR042099">
    <property type="entry name" value="ANL_N_sf"/>
</dbReference>
<sequence length="463" mass="50444">MEDHHDSNPPALRDMVSRAAFGTQASLRGPKAAVSFAEAAQMTLFSGRVTDLEDRCVLIAAKDQLNAGLALIELDGFASRIVICPPDFSADQLASVISSAEVDAILCDEETSDVPAGTPVYRLGVPSLSESRPQRRGTTEWVMPTSGTTGAPKLVAHSLARLLGAIRKGPSTGEQPVWTTFYDIRRYGGLQMFLRAATSGATLVLSDSGDTLEAHVGRCLAAGVTHIAGTPSHWRRLLMSPFVASLQPKYVRLSGEIADRAVLQRLQAAYPHAQIVHAYASTEAGVVFEVHDVMEGFPREFLGERDGVELRVVDGVIRVRSSRSAIDYIGADDRCLRDEEGFIDTDDAVELRADRFHFLGRRTGVVNIGGLKVHPEEVESVINMHPQVHMSLVKARKNPIIGDIIVAEVVLKGDARENENHDLRDEILSICRDRLDRHKVPAVLKFVASLNVVPSGKLERRSA</sequence>
<protein>
    <recommendedName>
        <fullName evidence="6">Long-chain-fatty-acid--CoA ligase</fullName>
        <ecNumber evidence="5">6.2.1.3</ecNumber>
    </recommendedName>
    <alternativeName>
        <fullName evidence="7">Long-chain acyl-CoA synthetase</fullName>
    </alternativeName>
</protein>
<reference evidence="10 11" key="1">
    <citation type="submission" date="2017-02" db="EMBL/GenBank/DDBJ databases">
        <authorList>
            <person name="Peterson S.W."/>
        </authorList>
    </citation>
    <scope>NUCLEOTIDE SEQUENCE [LARGE SCALE GENOMIC DNA]</scope>
    <source>
        <strain evidence="10 11">S285</strain>
    </source>
</reference>
<proteinExistence type="predicted"/>
<evidence type="ECO:0000256" key="7">
    <source>
        <dbReference type="ARBA" id="ARBA00042773"/>
    </source>
</evidence>
<dbReference type="Pfam" id="PF13193">
    <property type="entry name" value="AMP-binding_C"/>
    <property type="match status" value="1"/>
</dbReference>
<keyword evidence="3 10" id="KW-0436">Ligase</keyword>
<accession>A0A1W6MUF8</accession>
<evidence type="ECO:0000256" key="4">
    <source>
        <dbReference type="ARBA" id="ARBA00023136"/>
    </source>
</evidence>
<dbReference type="Proteomes" id="UP000193978">
    <property type="component" value="Chromosome"/>
</dbReference>
<organism evidence="10 11">
    <name type="scientific">Methylocystis bryophila</name>
    <dbReference type="NCBI Taxonomy" id="655015"/>
    <lineage>
        <taxon>Bacteria</taxon>
        <taxon>Pseudomonadati</taxon>
        <taxon>Pseudomonadota</taxon>
        <taxon>Alphaproteobacteria</taxon>
        <taxon>Hyphomicrobiales</taxon>
        <taxon>Methylocystaceae</taxon>
        <taxon>Methylocystis</taxon>
    </lineage>
</organism>
<feature type="domain" description="AMP-dependent synthetase/ligase" evidence="8">
    <location>
        <begin position="81"/>
        <end position="295"/>
    </location>
</feature>
<dbReference type="PANTHER" id="PTHR43767:SF8">
    <property type="entry name" value="LONG-CHAIN-FATTY-ACID--COA LIGASE"/>
    <property type="match status" value="1"/>
</dbReference>
<dbReference type="AlphaFoldDB" id="A0A1W6MUF8"/>
<comment type="pathway">
    <text evidence="2">Lipid metabolism; fatty acid beta-oxidation.</text>
</comment>
<evidence type="ECO:0000259" key="8">
    <source>
        <dbReference type="Pfam" id="PF00501"/>
    </source>
</evidence>
<comment type="subcellular location">
    <subcellularLocation>
        <location evidence="1">Membrane</location>
        <topology evidence="1">Peripheral membrane protein</topology>
    </subcellularLocation>
</comment>
<evidence type="ECO:0000313" key="10">
    <source>
        <dbReference type="EMBL" id="ARN81243.1"/>
    </source>
</evidence>
<dbReference type="InterPro" id="IPR045851">
    <property type="entry name" value="AMP-bd_C_sf"/>
</dbReference>
<dbReference type="InterPro" id="IPR050237">
    <property type="entry name" value="ATP-dep_AMP-bd_enzyme"/>
</dbReference>
<evidence type="ECO:0000313" key="11">
    <source>
        <dbReference type="Proteomes" id="UP000193978"/>
    </source>
</evidence>
<dbReference type="InterPro" id="IPR020845">
    <property type="entry name" value="AMP-binding_CS"/>
</dbReference>
<dbReference type="InterPro" id="IPR025110">
    <property type="entry name" value="AMP-bd_C"/>
</dbReference>
<name>A0A1W6MUF8_9HYPH</name>
<evidence type="ECO:0000256" key="5">
    <source>
        <dbReference type="ARBA" id="ARBA00026121"/>
    </source>
</evidence>
<dbReference type="STRING" id="655015.B1812_09285"/>
<dbReference type="RefSeq" id="WP_085771335.1">
    <property type="nucleotide sequence ID" value="NZ_CBEHVB010000001.1"/>
</dbReference>
<feature type="domain" description="AMP-binding enzyme C-terminal" evidence="9">
    <location>
        <begin position="377"/>
        <end position="457"/>
    </location>
</feature>
<dbReference type="PANTHER" id="PTHR43767">
    <property type="entry name" value="LONG-CHAIN-FATTY-ACID--COA LIGASE"/>
    <property type="match status" value="1"/>
</dbReference>
<dbReference type="KEGG" id="mbry:B1812_09285"/>
<dbReference type="EC" id="6.2.1.3" evidence="5"/>
<evidence type="ECO:0000256" key="6">
    <source>
        <dbReference type="ARBA" id="ARBA00039545"/>
    </source>
</evidence>
<keyword evidence="11" id="KW-1185">Reference proteome</keyword>
<evidence type="ECO:0000256" key="1">
    <source>
        <dbReference type="ARBA" id="ARBA00004170"/>
    </source>
</evidence>
<evidence type="ECO:0000256" key="2">
    <source>
        <dbReference type="ARBA" id="ARBA00005005"/>
    </source>
</evidence>
<dbReference type="Pfam" id="PF00501">
    <property type="entry name" value="AMP-binding"/>
    <property type="match status" value="1"/>
</dbReference>
<dbReference type="InterPro" id="IPR000873">
    <property type="entry name" value="AMP-dep_synth/lig_dom"/>
</dbReference>
<evidence type="ECO:0000259" key="9">
    <source>
        <dbReference type="Pfam" id="PF13193"/>
    </source>
</evidence>
<evidence type="ECO:0000256" key="3">
    <source>
        <dbReference type="ARBA" id="ARBA00022598"/>
    </source>
</evidence>